<reference evidence="2" key="1">
    <citation type="journal article" date="2019" name="Int. J. Syst. Evol. Microbiol.">
        <title>The Global Catalogue of Microorganisms (GCM) 10K type strain sequencing project: providing services to taxonomists for standard genome sequencing and annotation.</title>
        <authorList>
            <consortium name="The Broad Institute Genomics Platform"/>
            <consortium name="The Broad Institute Genome Sequencing Center for Infectious Disease"/>
            <person name="Wu L."/>
            <person name="Ma J."/>
        </authorList>
    </citation>
    <scope>NUCLEOTIDE SEQUENCE [LARGE SCALE GENOMIC DNA]</scope>
    <source>
        <strain evidence="2">CGMCC 4.7643</strain>
    </source>
</reference>
<gene>
    <name evidence="1" type="ORF">ACFSYJ_14780</name>
</gene>
<keyword evidence="2" id="KW-1185">Reference proteome</keyword>
<protein>
    <submittedName>
        <fullName evidence="1">Uncharacterized protein</fullName>
    </submittedName>
</protein>
<organism evidence="1 2">
    <name type="scientific">Amycolatopsis samaneae</name>
    <dbReference type="NCBI Taxonomy" id="664691"/>
    <lineage>
        <taxon>Bacteria</taxon>
        <taxon>Bacillati</taxon>
        <taxon>Actinomycetota</taxon>
        <taxon>Actinomycetes</taxon>
        <taxon>Pseudonocardiales</taxon>
        <taxon>Pseudonocardiaceae</taxon>
        <taxon>Amycolatopsis</taxon>
    </lineage>
</organism>
<dbReference type="RefSeq" id="WP_345402888.1">
    <property type="nucleotide sequence ID" value="NZ_BAABHG010000014.1"/>
</dbReference>
<name>A0ABW5GFU9_9PSEU</name>
<proteinExistence type="predicted"/>
<comment type="caution">
    <text evidence="1">The sequence shown here is derived from an EMBL/GenBank/DDBJ whole genome shotgun (WGS) entry which is preliminary data.</text>
</comment>
<evidence type="ECO:0000313" key="1">
    <source>
        <dbReference type="EMBL" id="MFD2459878.1"/>
    </source>
</evidence>
<dbReference type="EMBL" id="JBHUKU010000007">
    <property type="protein sequence ID" value="MFD2459878.1"/>
    <property type="molecule type" value="Genomic_DNA"/>
</dbReference>
<evidence type="ECO:0000313" key="2">
    <source>
        <dbReference type="Proteomes" id="UP001597419"/>
    </source>
</evidence>
<dbReference type="Proteomes" id="UP001597419">
    <property type="component" value="Unassembled WGS sequence"/>
</dbReference>
<sequence length="54" mass="6000">MSDACERIKDIMRPKGFDTVSRSEAIAVSDACERTMDIMRLKGFDTVSRSEATA</sequence>
<accession>A0ABW5GFU9</accession>